<organism evidence="9 10">
    <name type="scientific">Blyttiomyces helicus</name>
    <dbReference type="NCBI Taxonomy" id="388810"/>
    <lineage>
        <taxon>Eukaryota</taxon>
        <taxon>Fungi</taxon>
        <taxon>Fungi incertae sedis</taxon>
        <taxon>Chytridiomycota</taxon>
        <taxon>Chytridiomycota incertae sedis</taxon>
        <taxon>Chytridiomycetes</taxon>
        <taxon>Chytridiomycetes incertae sedis</taxon>
        <taxon>Blyttiomyces</taxon>
    </lineage>
</organism>
<dbReference type="GO" id="GO:0005743">
    <property type="term" value="C:mitochondrial inner membrane"/>
    <property type="evidence" value="ECO:0007669"/>
    <property type="project" value="UniProtKB-SubCell"/>
</dbReference>
<dbReference type="Pfam" id="PF07766">
    <property type="entry name" value="LETM1_RBD"/>
    <property type="match status" value="1"/>
</dbReference>
<dbReference type="InterPro" id="IPR044202">
    <property type="entry name" value="LETM1/MDM38-like"/>
</dbReference>
<dbReference type="Proteomes" id="UP000269721">
    <property type="component" value="Unassembled WGS sequence"/>
</dbReference>
<keyword evidence="2" id="KW-0812">Transmembrane</keyword>
<proteinExistence type="predicted"/>
<reference evidence="10" key="1">
    <citation type="journal article" date="2018" name="Nat. Microbiol.">
        <title>Leveraging single-cell genomics to expand the fungal tree of life.</title>
        <authorList>
            <person name="Ahrendt S.R."/>
            <person name="Quandt C.A."/>
            <person name="Ciobanu D."/>
            <person name="Clum A."/>
            <person name="Salamov A."/>
            <person name="Andreopoulos B."/>
            <person name="Cheng J.F."/>
            <person name="Woyke T."/>
            <person name="Pelin A."/>
            <person name="Henrissat B."/>
            <person name="Reynolds N.K."/>
            <person name="Benny G.L."/>
            <person name="Smith M.E."/>
            <person name="James T.Y."/>
            <person name="Grigoriev I.V."/>
        </authorList>
    </citation>
    <scope>NUCLEOTIDE SEQUENCE [LARGE SCALE GENOMIC DNA]</scope>
</reference>
<keyword evidence="5 7" id="KW-0496">Mitochondrion</keyword>
<keyword evidence="3" id="KW-0999">Mitochondrion inner membrane</keyword>
<keyword evidence="10" id="KW-1185">Reference proteome</keyword>
<dbReference type="PANTHER" id="PTHR14009">
    <property type="entry name" value="LEUCINE ZIPPER-EF-HAND CONTAINING TRANSMEMBRANE PROTEIN"/>
    <property type="match status" value="1"/>
</dbReference>
<evidence type="ECO:0000256" key="7">
    <source>
        <dbReference type="PROSITE-ProRule" id="PRU01094"/>
    </source>
</evidence>
<dbReference type="GO" id="GO:0043022">
    <property type="term" value="F:ribosome binding"/>
    <property type="evidence" value="ECO:0007669"/>
    <property type="project" value="InterPro"/>
</dbReference>
<protein>
    <submittedName>
        <fullName evidence="9">LETM1-like protein-domain-containing protein</fullName>
    </submittedName>
</protein>
<evidence type="ECO:0000256" key="2">
    <source>
        <dbReference type="ARBA" id="ARBA00022692"/>
    </source>
</evidence>
<evidence type="ECO:0000256" key="5">
    <source>
        <dbReference type="ARBA" id="ARBA00023128"/>
    </source>
</evidence>
<name>A0A4P9VWX9_9FUNG</name>
<feature type="domain" description="Letm1 RBD" evidence="8">
    <location>
        <begin position="1"/>
        <end position="87"/>
    </location>
</feature>
<evidence type="ECO:0000313" key="10">
    <source>
        <dbReference type="Proteomes" id="UP000269721"/>
    </source>
</evidence>
<dbReference type="PROSITE" id="PS51758">
    <property type="entry name" value="LETM1_RBD"/>
    <property type="match status" value="1"/>
</dbReference>
<evidence type="ECO:0000259" key="8">
    <source>
        <dbReference type="PROSITE" id="PS51758"/>
    </source>
</evidence>
<dbReference type="AlphaFoldDB" id="A0A4P9VWX9"/>
<evidence type="ECO:0000256" key="6">
    <source>
        <dbReference type="ARBA" id="ARBA00023136"/>
    </source>
</evidence>
<keyword evidence="4" id="KW-1133">Transmembrane helix</keyword>
<accession>A0A4P9VWX9</accession>
<dbReference type="PANTHER" id="PTHR14009:SF1">
    <property type="entry name" value="MITOCHONDRIAL PROTON_CALCIUM EXCHANGER PROTEIN"/>
    <property type="match status" value="1"/>
</dbReference>
<comment type="subcellular location">
    <subcellularLocation>
        <location evidence="1">Mitochondrion inner membrane</location>
        <topology evidence="1">Single-pass membrane protein</topology>
    </subcellularLocation>
</comment>
<dbReference type="InterPro" id="IPR033122">
    <property type="entry name" value="LETM1-like_RBD"/>
</dbReference>
<evidence type="ECO:0000256" key="3">
    <source>
        <dbReference type="ARBA" id="ARBA00022792"/>
    </source>
</evidence>
<evidence type="ECO:0000313" key="9">
    <source>
        <dbReference type="EMBL" id="RKO82768.1"/>
    </source>
</evidence>
<dbReference type="EMBL" id="ML002111">
    <property type="protein sequence ID" value="RKO82768.1"/>
    <property type="molecule type" value="Genomic_DNA"/>
</dbReference>
<dbReference type="GO" id="GO:0030003">
    <property type="term" value="P:intracellular monoatomic cation homeostasis"/>
    <property type="evidence" value="ECO:0007669"/>
    <property type="project" value="TreeGrafter"/>
</dbReference>
<gene>
    <name evidence="9" type="ORF">BDK51DRAFT_33304</name>
</gene>
<evidence type="ECO:0000256" key="1">
    <source>
        <dbReference type="ARBA" id="ARBA00004434"/>
    </source>
</evidence>
<dbReference type="OrthoDB" id="2156410at2759"/>
<sequence length="197" mass="21718">MKEGVESLTLRDLQQICQSRGIRTYGVSPARMRHDLIQWLDLHINHNVPPTLLILSRAFQMNQKIAVEDPLKGKAEALQATLSALPHQAVNEAQLRISEAEGSATYKQKLDVLKEQEELIADELEQEEVGACWVGLWGEGGGSSEFSLARGKQHDAQYVLGRLWSTGPAINKNPWSEDEKGNVRALCGAHAGGVQKT</sequence>
<evidence type="ECO:0000256" key="4">
    <source>
        <dbReference type="ARBA" id="ARBA00022989"/>
    </source>
</evidence>
<keyword evidence="6" id="KW-0472">Membrane</keyword>